<feature type="region of interest" description="Disordered" evidence="1">
    <location>
        <begin position="28"/>
        <end position="81"/>
    </location>
</feature>
<keyword evidence="2" id="KW-0472">Membrane</keyword>
<organism evidence="4 5">
    <name type="scientific">Sporomusa ovata</name>
    <dbReference type="NCBI Taxonomy" id="2378"/>
    <lineage>
        <taxon>Bacteria</taxon>
        <taxon>Bacillati</taxon>
        <taxon>Bacillota</taxon>
        <taxon>Negativicutes</taxon>
        <taxon>Selenomonadales</taxon>
        <taxon>Sporomusaceae</taxon>
        <taxon>Sporomusa</taxon>
    </lineage>
</organism>
<feature type="compositionally biased region" description="Polar residues" evidence="1">
    <location>
        <begin position="36"/>
        <end position="62"/>
    </location>
</feature>
<feature type="signal peptide" evidence="3">
    <location>
        <begin position="1"/>
        <end position="21"/>
    </location>
</feature>
<sequence>MKKLLLLTFVFMFAFNAVSFAAIGGSKSRISAPKSKPSTTQTSPAQSGSSDYKPSAPAQSYSEKAPAAAAKPNAQATTQSNSGGFLRTAGLLGGGMLLGSMLGGMFGFGGSGMFANIIGMLFNVMLLAGVVMAGRFLWNKFKNRDRDTNQRYR</sequence>
<accession>A0A0U1KZN7</accession>
<dbReference type="AlphaFoldDB" id="A0A0U1KZN7"/>
<keyword evidence="2" id="KW-1133">Transmembrane helix</keyword>
<keyword evidence="2" id="KW-0812">Transmembrane</keyword>
<protein>
    <recommendedName>
        <fullName evidence="6">Preprotein translocase subunit Tim44</fullName>
    </recommendedName>
</protein>
<dbReference type="EMBL" id="CTRP01000010">
    <property type="protein sequence ID" value="CQR72393.1"/>
    <property type="molecule type" value="Genomic_DNA"/>
</dbReference>
<reference evidence="5" key="1">
    <citation type="submission" date="2015-03" db="EMBL/GenBank/DDBJ databases">
        <authorList>
            <person name="Nijsse Bart"/>
        </authorList>
    </citation>
    <scope>NUCLEOTIDE SEQUENCE [LARGE SCALE GENOMIC DNA]</scope>
</reference>
<dbReference type="Proteomes" id="UP000049855">
    <property type="component" value="Unassembled WGS sequence"/>
</dbReference>
<feature type="compositionally biased region" description="Low complexity" evidence="1">
    <location>
        <begin position="64"/>
        <end position="79"/>
    </location>
</feature>
<name>A0A0U1KZN7_9FIRM</name>
<keyword evidence="5" id="KW-1185">Reference proteome</keyword>
<feature type="transmembrane region" description="Helical" evidence="2">
    <location>
        <begin position="120"/>
        <end position="138"/>
    </location>
</feature>
<evidence type="ECO:0008006" key="6">
    <source>
        <dbReference type="Google" id="ProtNLM"/>
    </source>
</evidence>
<evidence type="ECO:0000313" key="4">
    <source>
        <dbReference type="EMBL" id="CQR72393.1"/>
    </source>
</evidence>
<keyword evidence="3" id="KW-0732">Signal</keyword>
<evidence type="ECO:0000256" key="3">
    <source>
        <dbReference type="SAM" id="SignalP"/>
    </source>
</evidence>
<evidence type="ECO:0000256" key="2">
    <source>
        <dbReference type="SAM" id="Phobius"/>
    </source>
</evidence>
<gene>
    <name evidence="4" type="ORF">SpAn4DRAFT_2853</name>
</gene>
<evidence type="ECO:0000313" key="5">
    <source>
        <dbReference type="Proteomes" id="UP000049855"/>
    </source>
</evidence>
<proteinExistence type="predicted"/>
<feature type="chain" id="PRO_5006710662" description="Preprotein translocase subunit Tim44" evidence="3">
    <location>
        <begin position="22"/>
        <end position="153"/>
    </location>
</feature>
<dbReference type="RefSeq" id="WP_021167109.1">
    <property type="nucleotide sequence ID" value="NZ_CTRP01000010.1"/>
</dbReference>
<feature type="transmembrane region" description="Helical" evidence="2">
    <location>
        <begin position="89"/>
        <end position="108"/>
    </location>
</feature>
<evidence type="ECO:0000256" key="1">
    <source>
        <dbReference type="SAM" id="MobiDB-lite"/>
    </source>
</evidence>